<evidence type="ECO:0000256" key="3">
    <source>
        <dbReference type="ARBA" id="ARBA00022475"/>
    </source>
</evidence>
<evidence type="ECO:0000256" key="8">
    <source>
        <dbReference type="ARBA" id="ARBA00022840"/>
    </source>
</evidence>
<feature type="domain" description="SH2" evidence="18">
    <location>
        <begin position="170"/>
        <end position="257"/>
    </location>
</feature>
<evidence type="ECO:0000256" key="17">
    <source>
        <dbReference type="SAM" id="MobiDB-lite"/>
    </source>
</evidence>
<dbReference type="Pfam" id="PF07714">
    <property type="entry name" value="PK_Tyr_Ser-Thr"/>
    <property type="match status" value="1"/>
</dbReference>
<evidence type="ECO:0000256" key="6">
    <source>
        <dbReference type="ARBA" id="ARBA00022741"/>
    </source>
</evidence>
<evidence type="ECO:0000313" key="20">
    <source>
        <dbReference type="EMBL" id="TKR94332.1"/>
    </source>
</evidence>
<gene>
    <name evidence="20" type="ORF">L596_008626</name>
</gene>
<evidence type="ECO:0000256" key="16">
    <source>
        <dbReference type="RuleBase" id="RU362096"/>
    </source>
</evidence>
<evidence type="ECO:0000256" key="11">
    <source>
        <dbReference type="ARBA" id="ARBA00023137"/>
    </source>
</evidence>
<evidence type="ECO:0000256" key="10">
    <source>
        <dbReference type="ARBA" id="ARBA00023136"/>
    </source>
</evidence>
<dbReference type="PROSITE" id="PS00107">
    <property type="entry name" value="PROTEIN_KINASE_ATP"/>
    <property type="match status" value="1"/>
</dbReference>
<dbReference type="GO" id="GO:0005886">
    <property type="term" value="C:plasma membrane"/>
    <property type="evidence" value="ECO:0007669"/>
    <property type="project" value="UniProtKB-SubCell"/>
</dbReference>
<dbReference type="EMBL" id="AZBU02000002">
    <property type="protein sequence ID" value="TKR94332.1"/>
    <property type="molecule type" value="Genomic_DNA"/>
</dbReference>
<keyword evidence="4" id="KW-0963">Cytoplasm</keyword>
<comment type="caution">
    <text evidence="20">The sequence shown here is derived from an EMBL/GenBank/DDBJ whole genome shotgun (WGS) entry which is preliminary data.</text>
</comment>
<dbReference type="SUPFAM" id="SSF55550">
    <property type="entry name" value="SH2 domain"/>
    <property type="match status" value="1"/>
</dbReference>
<feature type="compositionally biased region" description="Polar residues" evidence="17">
    <location>
        <begin position="54"/>
        <end position="63"/>
    </location>
</feature>
<feature type="region of interest" description="Disordered" evidence="17">
    <location>
        <begin position="24"/>
        <end position="66"/>
    </location>
</feature>
<keyword evidence="5 16" id="KW-0808">Transferase</keyword>
<dbReference type="InterPro" id="IPR035849">
    <property type="entry name" value="Fes/Fps/Fer_SH2"/>
</dbReference>
<sequence>MIVLTVTVRDRNRKTISDWRVLDPFQTRPDDQNTEWPKKNTDQTGGRGHAGNDRSVSLTNNAKPTGRSAIFGHAPVPLSGRSLILGHPVGVWIPHPAAFTAVDRSRPAMVVETAFQSWTFREQNSLNSQVEKDAAPNMAGDVASEQPKMKLQKVASAQASNGKLLDDEPYYQGFMSAEEAKHLVGVQGEFLVRKADLSSGVSFIISVFWDNEVRHVAILKTKSKGYFYVHKFCFDTVPDLVRYHQQMHVVLDKDVPIQLKTFHERDNWQLYHEQVELGKKLGNGEFGEVFLGKLTSGFFGKPVEVAVKTLKPGSLSVDSRIKFLREANLMLKIRHPNVIRLFGVCTTREPIMIVMEIAPGGSLLDRVRDKQKPLSVAKKVSYLYGVANGMAHLEKELVIHRDLAARNCLIGKRDQAKITDFGLSLSGVTCLEKSQLKKAPIRWLPPETLQRGTYSNKSDVWSYGVVVWEVFNKGRLPYKELGNNKITKQRVVRGYRLTPGDEMNEEMKAVMDACFTADRNQRPTFSDLLKMMKGATPAKKFFLAKLFHSKEKSEAASSEVGSVQKTQDSKKAASVSGSLQKPANSAHGSLQANSGTYTTLTLISEKSVGFP</sequence>
<evidence type="ECO:0000256" key="13">
    <source>
        <dbReference type="ARBA" id="ARBA00061333"/>
    </source>
</evidence>
<evidence type="ECO:0000256" key="15">
    <source>
        <dbReference type="PROSITE-ProRule" id="PRU10141"/>
    </source>
</evidence>
<dbReference type="CDD" id="cd10361">
    <property type="entry name" value="SH2_Fps_family"/>
    <property type="match status" value="1"/>
</dbReference>
<dbReference type="PROSITE" id="PS00109">
    <property type="entry name" value="PROTEIN_KINASE_TYR"/>
    <property type="match status" value="1"/>
</dbReference>
<reference evidence="20 21" key="1">
    <citation type="journal article" date="2015" name="Genome Biol.">
        <title>Comparative genomics of Steinernema reveals deeply conserved gene regulatory networks.</title>
        <authorList>
            <person name="Dillman A.R."/>
            <person name="Macchietto M."/>
            <person name="Porter C.F."/>
            <person name="Rogers A."/>
            <person name="Williams B."/>
            <person name="Antoshechkin I."/>
            <person name="Lee M.M."/>
            <person name="Goodwin Z."/>
            <person name="Lu X."/>
            <person name="Lewis E.E."/>
            <person name="Goodrich-Blair H."/>
            <person name="Stock S.P."/>
            <person name="Adams B.J."/>
            <person name="Sternberg P.W."/>
            <person name="Mortazavi A."/>
        </authorList>
    </citation>
    <scope>NUCLEOTIDE SEQUENCE [LARGE SCALE GENOMIC DNA]</scope>
    <source>
        <strain evidence="20 21">ALL</strain>
    </source>
</reference>
<evidence type="ECO:0000259" key="19">
    <source>
        <dbReference type="PROSITE" id="PS50011"/>
    </source>
</evidence>
<evidence type="ECO:0000256" key="7">
    <source>
        <dbReference type="ARBA" id="ARBA00022777"/>
    </source>
</evidence>
<keyword evidence="10" id="KW-0472">Membrane</keyword>
<dbReference type="GO" id="GO:0004715">
    <property type="term" value="F:non-membrane spanning protein tyrosine kinase activity"/>
    <property type="evidence" value="ECO:0007669"/>
    <property type="project" value="UniProtKB-EC"/>
</dbReference>
<dbReference type="GO" id="GO:0005737">
    <property type="term" value="C:cytoplasm"/>
    <property type="evidence" value="ECO:0007669"/>
    <property type="project" value="UniProtKB-SubCell"/>
</dbReference>
<dbReference type="PROSITE" id="PS50001">
    <property type="entry name" value="SH2"/>
    <property type="match status" value="1"/>
</dbReference>
<evidence type="ECO:0000256" key="12">
    <source>
        <dbReference type="ARBA" id="ARBA00051245"/>
    </source>
</evidence>
<dbReference type="EC" id="2.7.10.2" evidence="16"/>
<dbReference type="InterPro" id="IPR020635">
    <property type="entry name" value="Tyr_kinase_cat_dom"/>
</dbReference>
<evidence type="ECO:0000259" key="18">
    <source>
        <dbReference type="PROSITE" id="PS50001"/>
    </source>
</evidence>
<proteinExistence type="inferred from homology"/>
<comment type="subcellular location">
    <subcellularLocation>
        <location evidence="1">Cell membrane</location>
        <topology evidence="1">Peripheral membrane protein</topology>
    </subcellularLocation>
    <subcellularLocation>
        <location evidence="2">Cytoplasm</location>
    </subcellularLocation>
</comment>
<dbReference type="Proteomes" id="UP000298663">
    <property type="component" value="Unassembled WGS sequence"/>
</dbReference>
<dbReference type="PANTHER" id="PTHR24418">
    <property type="entry name" value="TYROSINE-PROTEIN KINASE"/>
    <property type="match status" value="1"/>
</dbReference>
<organism evidence="20 21">
    <name type="scientific">Steinernema carpocapsae</name>
    <name type="common">Entomopathogenic nematode</name>
    <dbReference type="NCBI Taxonomy" id="34508"/>
    <lineage>
        <taxon>Eukaryota</taxon>
        <taxon>Metazoa</taxon>
        <taxon>Ecdysozoa</taxon>
        <taxon>Nematoda</taxon>
        <taxon>Chromadorea</taxon>
        <taxon>Rhabditida</taxon>
        <taxon>Tylenchina</taxon>
        <taxon>Panagrolaimomorpha</taxon>
        <taxon>Strongyloidoidea</taxon>
        <taxon>Steinernematidae</taxon>
        <taxon>Steinernema</taxon>
    </lineage>
</organism>
<dbReference type="InterPro" id="IPR000719">
    <property type="entry name" value="Prot_kinase_dom"/>
</dbReference>
<dbReference type="InterPro" id="IPR050198">
    <property type="entry name" value="Non-receptor_tyrosine_kinases"/>
</dbReference>
<dbReference type="InterPro" id="IPR008266">
    <property type="entry name" value="Tyr_kinase_AS"/>
</dbReference>
<dbReference type="InterPro" id="IPR017441">
    <property type="entry name" value="Protein_kinase_ATP_BS"/>
</dbReference>
<feature type="domain" description="Protein kinase" evidence="19">
    <location>
        <begin position="275"/>
        <end position="542"/>
    </location>
</feature>
<name>A0A4U5PD58_STECR</name>
<feature type="region of interest" description="Disordered" evidence="17">
    <location>
        <begin position="555"/>
        <end position="592"/>
    </location>
</feature>
<dbReference type="InterPro" id="IPR000980">
    <property type="entry name" value="SH2"/>
</dbReference>
<keyword evidence="6 15" id="KW-0547">Nucleotide-binding</keyword>
<dbReference type="AlphaFoldDB" id="A0A4U5PD58"/>
<dbReference type="CDD" id="cd00192">
    <property type="entry name" value="PTKc"/>
    <property type="match status" value="1"/>
</dbReference>
<keyword evidence="7 16" id="KW-0418">Kinase</keyword>
<feature type="compositionally biased region" description="Basic and acidic residues" evidence="17">
    <location>
        <begin position="28"/>
        <end position="41"/>
    </location>
</feature>
<feature type="compositionally biased region" description="Polar residues" evidence="17">
    <location>
        <begin position="575"/>
        <end position="592"/>
    </location>
</feature>
<keyword evidence="9 14" id="KW-0727">SH2 domain</keyword>
<dbReference type="PRINTS" id="PR00109">
    <property type="entry name" value="TYRKINASE"/>
</dbReference>
<dbReference type="Gene3D" id="3.30.505.10">
    <property type="entry name" value="SH2 domain"/>
    <property type="match status" value="1"/>
</dbReference>
<protein>
    <recommendedName>
        <fullName evidence="16">Tyrosine-protein kinase</fullName>
        <ecNumber evidence="16">2.7.10.2</ecNumber>
    </recommendedName>
</protein>
<accession>A0A4U5PD58</accession>
<dbReference type="InterPro" id="IPR011009">
    <property type="entry name" value="Kinase-like_dom_sf"/>
</dbReference>
<keyword evidence="3" id="KW-1003">Cell membrane</keyword>
<dbReference type="Gene3D" id="3.30.200.20">
    <property type="entry name" value="Phosphorylase Kinase, domain 1"/>
    <property type="match status" value="1"/>
</dbReference>
<dbReference type="Pfam" id="PF00017">
    <property type="entry name" value="SH2"/>
    <property type="match status" value="1"/>
</dbReference>
<dbReference type="STRING" id="34508.A0A4U5PD58"/>
<dbReference type="GO" id="GO:0005524">
    <property type="term" value="F:ATP binding"/>
    <property type="evidence" value="ECO:0007669"/>
    <property type="project" value="UniProtKB-UniRule"/>
</dbReference>
<evidence type="ECO:0000256" key="14">
    <source>
        <dbReference type="PROSITE-ProRule" id="PRU00191"/>
    </source>
</evidence>
<evidence type="ECO:0000313" key="21">
    <source>
        <dbReference type="Proteomes" id="UP000298663"/>
    </source>
</evidence>
<comment type="catalytic activity">
    <reaction evidence="12 16">
        <text>L-tyrosyl-[protein] + ATP = O-phospho-L-tyrosyl-[protein] + ADP + H(+)</text>
        <dbReference type="Rhea" id="RHEA:10596"/>
        <dbReference type="Rhea" id="RHEA-COMP:10136"/>
        <dbReference type="Rhea" id="RHEA-COMP:20101"/>
        <dbReference type="ChEBI" id="CHEBI:15378"/>
        <dbReference type="ChEBI" id="CHEBI:30616"/>
        <dbReference type="ChEBI" id="CHEBI:46858"/>
        <dbReference type="ChEBI" id="CHEBI:61978"/>
        <dbReference type="ChEBI" id="CHEBI:456216"/>
        <dbReference type="EC" id="2.7.10.2"/>
    </reaction>
</comment>
<keyword evidence="21" id="KW-1185">Reference proteome</keyword>
<dbReference type="SUPFAM" id="SSF56112">
    <property type="entry name" value="Protein kinase-like (PK-like)"/>
    <property type="match status" value="1"/>
</dbReference>
<comment type="similarity">
    <text evidence="13">Belongs to the protein kinase superfamily. Tyr protein kinase family. Fes/fps subfamily.</text>
</comment>
<dbReference type="FunFam" id="3.30.200.20:FF:000194">
    <property type="entry name" value="protein-tyrosine kinase 2-beta isoform X1"/>
    <property type="match status" value="1"/>
</dbReference>
<dbReference type="PROSITE" id="PS50011">
    <property type="entry name" value="PROTEIN_KINASE_DOM"/>
    <property type="match status" value="1"/>
</dbReference>
<dbReference type="InterPro" id="IPR001245">
    <property type="entry name" value="Ser-Thr/Tyr_kinase_cat_dom"/>
</dbReference>
<feature type="binding site" evidence="15">
    <location>
        <position position="308"/>
    </location>
    <ligand>
        <name>ATP</name>
        <dbReference type="ChEBI" id="CHEBI:30616"/>
    </ligand>
</feature>
<keyword evidence="11 16" id="KW-0829">Tyrosine-protein kinase</keyword>
<evidence type="ECO:0000256" key="5">
    <source>
        <dbReference type="ARBA" id="ARBA00022679"/>
    </source>
</evidence>
<dbReference type="InterPro" id="IPR036860">
    <property type="entry name" value="SH2_dom_sf"/>
</dbReference>
<evidence type="ECO:0000256" key="4">
    <source>
        <dbReference type="ARBA" id="ARBA00022490"/>
    </source>
</evidence>
<evidence type="ECO:0000256" key="9">
    <source>
        <dbReference type="ARBA" id="ARBA00022999"/>
    </source>
</evidence>
<reference evidence="20 21" key="2">
    <citation type="journal article" date="2019" name="G3 (Bethesda)">
        <title>Hybrid Assembly of the Genome of the Entomopathogenic Nematode Steinernema carpocapsae Identifies the X-Chromosome.</title>
        <authorList>
            <person name="Serra L."/>
            <person name="Macchietto M."/>
            <person name="Macias-Munoz A."/>
            <person name="McGill C.J."/>
            <person name="Rodriguez I.M."/>
            <person name="Rodriguez B."/>
            <person name="Murad R."/>
            <person name="Mortazavi A."/>
        </authorList>
    </citation>
    <scope>NUCLEOTIDE SEQUENCE [LARGE SCALE GENOMIC DNA]</scope>
    <source>
        <strain evidence="20 21">ALL</strain>
    </source>
</reference>
<dbReference type="Gene3D" id="1.10.510.10">
    <property type="entry name" value="Transferase(Phosphotransferase) domain 1"/>
    <property type="match status" value="1"/>
</dbReference>
<dbReference type="SMART" id="SM00252">
    <property type="entry name" value="SH2"/>
    <property type="match status" value="1"/>
</dbReference>
<evidence type="ECO:0000256" key="2">
    <source>
        <dbReference type="ARBA" id="ARBA00004496"/>
    </source>
</evidence>
<dbReference type="OrthoDB" id="346907at2759"/>
<evidence type="ECO:0000256" key="1">
    <source>
        <dbReference type="ARBA" id="ARBA00004202"/>
    </source>
</evidence>
<dbReference type="SMART" id="SM00219">
    <property type="entry name" value="TyrKc"/>
    <property type="match status" value="1"/>
</dbReference>
<keyword evidence="8 15" id="KW-0067">ATP-binding</keyword>